<dbReference type="OrthoDB" id="1722144at2759"/>
<name>A0A251V3Z6_HELAN</name>
<protein>
    <submittedName>
        <fullName evidence="2">Putative F-box domain, Leucine-rich repeat domain, L domain-like protein</fullName>
    </submittedName>
</protein>
<dbReference type="SUPFAM" id="SSF52047">
    <property type="entry name" value="RNI-like"/>
    <property type="match status" value="1"/>
</dbReference>
<dbReference type="InParanoid" id="A0A251V3Z6"/>
<dbReference type="EMBL" id="CM007892">
    <property type="protein sequence ID" value="OTG30124.1"/>
    <property type="molecule type" value="Genomic_DNA"/>
</dbReference>
<keyword evidence="3" id="KW-1185">Reference proteome</keyword>
<dbReference type="Pfam" id="PF12937">
    <property type="entry name" value="F-box-like"/>
    <property type="match status" value="1"/>
</dbReference>
<dbReference type="Proteomes" id="UP000215914">
    <property type="component" value="Chromosome 3"/>
</dbReference>
<sequence length="440" mass="49609">MDELPKSLLLEILSRLDDSADVARCRVASKAFNTLFPDLRSINLLCPRKWRGSSSSTGSSSSLKKVFVDLLSKLRIVESVRLRLHLEDAVDEDFAKEWLPRVSRSLKSLSLSALPYSIVLYSNALPLISTHCHNLTKLNLGLPCLYVDHLNPMPMLTSLTLECTILQDHHLHQLNKCFPNLQLLKLVCLKGLKEPKIHLLNLQTCHWVVYNGQPSLTLITPNLLTLRIECSTPIAIHVEAPVLSRFYLRLYALKHVGALTAEKFQNLKTLWLDSMYIDSVLSEFPITKTVTNLTLDSGNKASRDAKDSKLTLGMVFTTFPNLTSLCIKSNVWSELEACLNPEGWEILDGRIGLKTICAYLKLVDPSLTFSYVAFMLDRCKGLSEVSFLIHAGVVGTESNTFMSKCMARWPGLKWRWGVWSAYMEDSWITDGVSDWIPQII</sequence>
<dbReference type="InterPro" id="IPR036047">
    <property type="entry name" value="F-box-like_dom_sf"/>
</dbReference>
<evidence type="ECO:0000313" key="3">
    <source>
        <dbReference type="Proteomes" id="UP000215914"/>
    </source>
</evidence>
<evidence type="ECO:0000259" key="1">
    <source>
        <dbReference type="Pfam" id="PF12937"/>
    </source>
</evidence>
<dbReference type="InterPro" id="IPR044809">
    <property type="entry name" value="AUF1-like"/>
</dbReference>
<dbReference type="InterPro" id="IPR001810">
    <property type="entry name" value="F-box_dom"/>
</dbReference>
<dbReference type="InterPro" id="IPR032675">
    <property type="entry name" value="LRR_dom_sf"/>
</dbReference>
<dbReference type="OMA" id="INFIREW"/>
<reference evidence="3" key="1">
    <citation type="journal article" date="2017" name="Nature">
        <title>The sunflower genome provides insights into oil metabolism, flowering and Asterid evolution.</title>
        <authorList>
            <person name="Badouin H."/>
            <person name="Gouzy J."/>
            <person name="Grassa C.J."/>
            <person name="Murat F."/>
            <person name="Staton S.E."/>
            <person name="Cottret L."/>
            <person name="Lelandais-Briere C."/>
            <person name="Owens G.L."/>
            <person name="Carrere S."/>
            <person name="Mayjonade B."/>
            <person name="Legrand L."/>
            <person name="Gill N."/>
            <person name="Kane N.C."/>
            <person name="Bowers J.E."/>
            <person name="Hubner S."/>
            <person name="Bellec A."/>
            <person name="Berard A."/>
            <person name="Berges H."/>
            <person name="Blanchet N."/>
            <person name="Boniface M.C."/>
            <person name="Brunel D."/>
            <person name="Catrice O."/>
            <person name="Chaidir N."/>
            <person name="Claudel C."/>
            <person name="Donnadieu C."/>
            <person name="Faraut T."/>
            <person name="Fievet G."/>
            <person name="Helmstetter N."/>
            <person name="King M."/>
            <person name="Knapp S.J."/>
            <person name="Lai Z."/>
            <person name="Le Paslier M.C."/>
            <person name="Lippi Y."/>
            <person name="Lorenzon L."/>
            <person name="Mandel J.R."/>
            <person name="Marage G."/>
            <person name="Marchand G."/>
            <person name="Marquand E."/>
            <person name="Bret-Mestries E."/>
            <person name="Morien E."/>
            <person name="Nambeesan S."/>
            <person name="Nguyen T."/>
            <person name="Pegot-Espagnet P."/>
            <person name="Pouilly N."/>
            <person name="Raftis F."/>
            <person name="Sallet E."/>
            <person name="Schiex T."/>
            <person name="Thomas J."/>
            <person name="Vandecasteele C."/>
            <person name="Vares D."/>
            <person name="Vear F."/>
            <person name="Vautrin S."/>
            <person name="Crespi M."/>
            <person name="Mangin B."/>
            <person name="Burke J.M."/>
            <person name="Salse J."/>
            <person name="Munos S."/>
            <person name="Vincourt P."/>
            <person name="Rieseberg L.H."/>
            <person name="Langlade N.B."/>
        </authorList>
    </citation>
    <scope>NUCLEOTIDE SEQUENCE [LARGE SCALE GENOMIC DNA]</scope>
    <source>
        <strain evidence="3">cv. SF193</strain>
    </source>
</reference>
<accession>A0A251V3Z6</accession>
<feature type="domain" description="F-box" evidence="1">
    <location>
        <begin position="2"/>
        <end position="36"/>
    </location>
</feature>
<proteinExistence type="predicted"/>
<dbReference type="FunCoup" id="A0A251V3Z6">
    <property type="interactions" value="1423"/>
</dbReference>
<organism evidence="2 3">
    <name type="scientific">Helianthus annuus</name>
    <name type="common">Common sunflower</name>
    <dbReference type="NCBI Taxonomy" id="4232"/>
    <lineage>
        <taxon>Eukaryota</taxon>
        <taxon>Viridiplantae</taxon>
        <taxon>Streptophyta</taxon>
        <taxon>Embryophyta</taxon>
        <taxon>Tracheophyta</taxon>
        <taxon>Spermatophyta</taxon>
        <taxon>Magnoliopsida</taxon>
        <taxon>eudicotyledons</taxon>
        <taxon>Gunneridae</taxon>
        <taxon>Pentapetalae</taxon>
        <taxon>asterids</taxon>
        <taxon>campanulids</taxon>
        <taxon>Asterales</taxon>
        <taxon>Asteraceae</taxon>
        <taxon>Asteroideae</taxon>
        <taxon>Heliantheae alliance</taxon>
        <taxon>Heliantheae</taxon>
        <taxon>Helianthus</taxon>
    </lineage>
</organism>
<dbReference type="AlphaFoldDB" id="A0A251V3Z6"/>
<dbReference type="SUPFAM" id="SSF81383">
    <property type="entry name" value="F-box domain"/>
    <property type="match status" value="1"/>
</dbReference>
<gene>
    <name evidence="2" type="ORF">HannXRQ_Chr03g0060991</name>
</gene>
<evidence type="ECO:0000313" key="2">
    <source>
        <dbReference type="EMBL" id="OTG30124.1"/>
    </source>
</evidence>
<dbReference type="PANTHER" id="PTHR31215">
    <property type="entry name" value="OS05G0510400 PROTEIN-RELATED"/>
    <property type="match status" value="1"/>
</dbReference>
<dbReference type="Gene3D" id="3.80.10.10">
    <property type="entry name" value="Ribonuclease Inhibitor"/>
    <property type="match status" value="1"/>
</dbReference>